<comment type="similarity">
    <text evidence="2">Belongs to the TerC family.</text>
</comment>
<evidence type="ECO:0000256" key="1">
    <source>
        <dbReference type="ARBA" id="ARBA00004141"/>
    </source>
</evidence>
<feature type="transmembrane region" description="Helical" evidence="6">
    <location>
        <begin position="98"/>
        <end position="115"/>
    </location>
</feature>
<dbReference type="Pfam" id="PF03741">
    <property type="entry name" value="TerC"/>
    <property type="match status" value="1"/>
</dbReference>
<dbReference type="Proteomes" id="UP000051015">
    <property type="component" value="Unassembled WGS sequence"/>
</dbReference>
<feature type="transmembrane region" description="Helical" evidence="6">
    <location>
        <begin position="135"/>
        <end position="160"/>
    </location>
</feature>
<proteinExistence type="inferred from homology"/>
<keyword evidence="4 6" id="KW-1133">Transmembrane helix</keyword>
<dbReference type="GO" id="GO:0016020">
    <property type="term" value="C:membrane"/>
    <property type="evidence" value="ECO:0007669"/>
    <property type="project" value="UniProtKB-SubCell"/>
</dbReference>
<dbReference type="AlphaFoldDB" id="A0A0R2D561"/>
<dbReference type="InterPro" id="IPR022493">
    <property type="entry name" value="CHP03716_TM_YkoY"/>
</dbReference>
<evidence type="ECO:0000256" key="4">
    <source>
        <dbReference type="ARBA" id="ARBA00022989"/>
    </source>
</evidence>
<comment type="caution">
    <text evidence="7">The sequence shown here is derived from an EMBL/GenBank/DDBJ whole genome shotgun (WGS) entry which is preliminary data.</text>
</comment>
<feature type="transmembrane region" description="Helical" evidence="6">
    <location>
        <begin position="166"/>
        <end position="186"/>
    </location>
</feature>
<feature type="transmembrane region" description="Helical" evidence="6">
    <location>
        <begin position="70"/>
        <end position="92"/>
    </location>
</feature>
<dbReference type="NCBIfam" id="TIGR03716">
    <property type="entry name" value="R_switched_YkoY"/>
    <property type="match status" value="1"/>
</dbReference>
<evidence type="ECO:0000256" key="6">
    <source>
        <dbReference type="SAM" id="Phobius"/>
    </source>
</evidence>
<dbReference type="PANTHER" id="PTHR30238:SF6">
    <property type="entry name" value="TERC-LIKE PROTEIN"/>
    <property type="match status" value="1"/>
</dbReference>
<accession>A0A0R2D561</accession>
<dbReference type="RefSeq" id="WP_420805502.1">
    <property type="nucleotide sequence ID" value="NZ_AYZD01000025.1"/>
</dbReference>
<keyword evidence="3 6" id="KW-0812">Transmembrane</keyword>
<evidence type="ECO:0000313" key="8">
    <source>
        <dbReference type="Proteomes" id="UP000051015"/>
    </source>
</evidence>
<sequence length="246" mass="27561">MEGATFLSVISKLYGPFFDVENWKSVVESGSDWMIILSLVLIECLLSVDNAIVLAAQTQTLPTKKEQEKSLFYGLWGAYLFRFLIIGIGTYLINFWEIKVLGAGYLLYLSINHFYRIFHPVPMKEGKTKKRLLPLFWSVVISIEMMDIVFSIDSVLASLAISSNPVIVLIGGMIGIICMRGIAEFIIKLMELVPELEVMAYGLIALIAVKLFLSIPAIDIEIPAALFAIIVFLSILVTIIVNRIRH</sequence>
<feature type="transmembrane region" description="Helical" evidence="6">
    <location>
        <begin position="224"/>
        <end position="244"/>
    </location>
</feature>
<protein>
    <submittedName>
        <fullName evidence="7">TerC faamily membrane protein</fullName>
    </submittedName>
</protein>
<dbReference type="EMBL" id="AYZD01000025">
    <property type="protein sequence ID" value="KRM95526.1"/>
    <property type="molecule type" value="Genomic_DNA"/>
</dbReference>
<evidence type="ECO:0000256" key="3">
    <source>
        <dbReference type="ARBA" id="ARBA00022692"/>
    </source>
</evidence>
<organism evidence="7 8">
    <name type="scientific">Liquorilactobacillus aquaticus DSM 21051</name>
    <dbReference type="NCBI Taxonomy" id="1423725"/>
    <lineage>
        <taxon>Bacteria</taxon>
        <taxon>Bacillati</taxon>
        <taxon>Bacillota</taxon>
        <taxon>Bacilli</taxon>
        <taxon>Lactobacillales</taxon>
        <taxon>Lactobacillaceae</taxon>
        <taxon>Liquorilactobacillus</taxon>
    </lineage>
</organism>
<dbReference type="PATRIC" id="fig|1423725.3.peg.1893"/>
<keyword evidence="8" id="KW-1185">Reference proteome</keyword>
<keyword evidence="5 6" id="KW-0472">Membrane</keyword>
<comment type="subcellular location">
    <subcellularLocation>
        <location evidence="1">Membrane</location>
        <topology evidence="1">Multi-pass membrane protein</topology>
    </subcellularLocation>
</comment>
<evidence type="ECO:0000256" key="5">
    <source>
        <dbReference type="ARBA" id="ARBA00023136"/>
    </source>
</evidence>
<name>A0A0R2D561_9LACO</name>
<reference evidence="7 8" key="1">
    <citation type="journal article" date="2015" name="Genome Announc.">
        <title>Expanding the biotechnology potential of lactobacilli through comparative genomics of 213 strains and associated genera.</title>
        <authorList>
            <person name="Sun Z."/>
            <person name="Harris H.M."/>
            <person name="McCann A."/>
            <person name="Guo C."/>
            <person name="Argimon S."/>
            <person name="Zhang W."/>
            <person name="Yang X."/>
            <person name="Jeffery I.B."/>
            <person name="Cooney J.C."/>
            <person name="Kagawa T.F."/>
            <person name="Liu W."/>
            <person name="Song Y."/>
            <person name="Salvetti E."/>
            <person name="Wrobel A."/>
            <person name="Rasinkangas P."/>
            <person name="Parkhill J."/>
            <person name="Rea M.C."/>
            <person name="O'Sullivan O."/>
            <person name="Ritari J."/>
            <person name="Douillard F.P."/>
            <person name="Paul Ross R."/>
            <person name="Yang R."/>
            <person name="Briner A.E."/>
            <person name="Felis G.E."/>
            <person name="de Vos W.M."/>
            <person name="Barrangou R."/>
            <person name="Klaenhammer T.R."/>
            <person name="Caufield P.W."/>
            <person name="Cui Y."/>
            <person name="Zhang H."/>
            <person name="O'Toole P.W."/>
        </authorList>
    </citation>
    <scope>NUCLEOTIDE SEQUENCE [LARGE SCALE GENOMIC DNA]</scope>
    <source>
        <strain evidence="7 8">DSM 21051</strain>
    </source>
</reference>
<evidence type="ECO:0000256" key="2">
    <source>
        <dbReference type="ARBA" id="ARBA00007511"/>
    </source>
</evidence>
<dbReference type="PANTHER" id="PTHR30238">
    <property type="entry name" value="MEMBRANE BOUND PREDICTED REDOX MODULATOR"/>
    <property type="match status" value="1"/>
</dbReference>
<evidence type="ECO:0000313" key="7">
    <source>
        <dbReference type="EMBL" id="KRM95526.1"/>
    </source>
</evidence>
<dbReference type="STRING" id="1423725.FC19_GL001842"/>
<feature type="transmembrane region" description="Helical" evidence="6">
    <location>
        <begin position="198"/>
        <end position="218"/>
    </location>
</feature>
<gene>
    <name evidence="7" type="ORF">FC19_GL001842</name>
</gene>
<dbReference type="InterPro" id="IPR005496">
    <property type="entry name" value="Integral_membrane_TerC"/>
</dbReference>
<feature type="transmembrane region" description="Helical" evidence="6">
    <location>
        <begin position="33"/>
        <end position="58"/>
    </location>
</feature>